<protein>
    <submittedName>
        <fullName evidence="2">Uncharacterized protein</fullName>
    </submittedName>
</protein>
<name>A0A653C972_CALMS</name>
<accession>A0A653C972</accession>
<evidence type="ECO:0000313" key="3">
    <source>
        <dbReference type="Proteomes" id="UP000410492"/>
    </source>
</evidence>
<evidence type="ECO:0000256" key="1">
    <source>
        <dbReference type="SAM" id="Phobius"/>
    </source>
</evidence>
<feature type="transmembrane region" description="Helical" evidence="1">
    <location>
        <begin position="6"/>
        <end position="28"/>
    </location>
</feature>
<proteinExistence type="predicted"/>
<evidence type="ECO:0000313" key="2">
    <source>
        <dbReference type="EMBL" id="VEN44169.1"/>
    </source>
</evidence>
<dbReference type="AlphaFoldDB" id="A0A653C972"/>
<dbReference type="EMBL" id="CAACVG010007208">
    <property type="protein sequence ID" value="VEN44169.1"/>
    <property type="molecule type" value="Genomic_DNA"/>
</dbReference>
<organism evidence="2 3">
    <name type="scientific">Callosobruchus maculatus</name>
    <name type="common">Southern cowpea weevil</name>
    <name type="synonym">Pulse bruchid</name>
    <dbReference type="NCBI Taxonomy" id="64391"/>
    <lineage>
        <taxon>Eukaryota</taxon>
        <taxon>Metazoa</taxon>
        <taxon>Ecdysozoa</taxon>
        <taxon>Arthropoda</taxon>
        <taxon>Hexapoda</taxon>
        <taxon>Insecta</taxon>
        <taxon>Pterygota</taxon>
        <taxon>Neoptera</taxon>
        <taxon>Endopterygota</taxon>
        <taxon>Coleoptera</taxon>
        <taxon>Polyphaga</taxon>
        <taxon>Cucujiformia</taxon>
        <taxon>Chrysomeloidea</taxon>
        <taxon>Chrysomelidae</taxon>
        <taxon>Bruchinae</taxon>
        <taxon>Bruchini</taxon>
        <taxon>Callosobruchus</taxon>
    </lineage>
</organism>
<keyword evidence="1" id="KW-1133">Transmembrane helix</keyword>
<dbReference type="Proteomes" id="UP000410492">
    <property type="component" value="Unassembled WGS sequence"/>
</dbReference>
<keyword evidence="1" id="KW-0812">Transmembrane</keyword>
<sequence length="30" mass="3745">MRMHFLFTYFVVFEICVMQFCHPCRAIFLN</sequence>
<keyword evidence="1" id="KW-0472">Membrane</keyword>
<gene>
    <name evidence="2" type="ORF">CALMAC_LOCUS7066</name>
</gene>
<reference evidence="2 3" key="1">
    <citation type="submission" date="2019-01" db="EMBL/GenBank/DDBJ databases">
        <authorList>
            <person name="Sayadi A."/>
        </authorList>
    </citation>
    <scope>NUCLEOTIDE SEQUENCE [LARGE SCALE GENOMIC DNA]</scope>
</reference>
<keyword evidence="3" id="KW-1185">Reference proteome</keyword>